<protein>
    <recommendedName>
        <fullName evidence="3">Secreted protein</fullName>
    </recommendedName>
</protein>
<proteinExistence type="predicted"/>
<name>A0ABD0LGJ4_9CAEN</name>
<evidence type="ECO:0008006" key="3">
    <source>
        <dbReference type="Google" id="ProtNLM"/>
    </source>
</evidence>
<accession>A0ABD0LGJ4</accession>
<comment type="caution">
    <text evidence="1">The sequence shown here is derived from an EMBL/GenBank/DDBJ whole genome shotgun (WGS) entry which is preliminary data.</text>
</comment>
<sequence length="85" mass="9488">MVGGKLNGHARSKRCLRNLLNVLFLKTAAEQVHVLRPRIESCCDTVRSAQCHDSSGVVLGETDKFPDTSNERQRCVKTMECGRKT</sequence>
<dbReference type="EMBL" id="JACVVK020000050">
    <property type="protein sequence ID" value="KAK7498503.1"/>
    <property type="molecule type" value="Genomic_DNA"/>
</dbReference>
<reference evidence="1 2" key="1">
    <citation type="journal article" date="2023" name="Sci. Data">
        <title>Genome assembly of the Korean intertidal mud-creeper Batillaria attramentaria.</title>
        <authorList>
            <person name="Patra A.K."/>
            <person name="Ho P.T."/>
            <person name="Jun S."/>
            <person name="Lee S.J."/>
            <person name="Kim Y."/>
            <person name="Won Y.J."/>
        </authorList>
    </citation>
    <scope>NUCLEOTIDE SEQUENCE [LARGE SCALE GENOMIC DNA]</scope>
    <source>
        <strain evidence="1">Wonlab-2016</strain>
    </source>
</reference>
<organism evidence="1 2">
    <name type="scientific">Batillaria attramentaria</name>
    <dbReference type="NCBI Taxonomy" id="370345"/>
    <lineage>
        <taxon>Eukaryota</taxon>
        <taxon>Metazoa</taxon>
        <taxon>Spiralia</taxon>
        <taxon>Lophotrochozoa</taxon>
        <taxon>Mollusca</taxon>
        <taxon>Gastropoda</taxon>
        <taxon>Caenogastropoda</taxon>
        <taxon>Sorbeoconcha</taxon>
        <taxon>Cerithioidea</taxon>
        <taxon>Batillariidae</taxon>
        <taxon>Batillaria</taxon>
    </lineage>
</organism>
<evidence type="ECO:0000313" key="2">
    <source>
        <dbReference type="Proteomes" id="UP001519460"/>
    </source>
</evidence>
<evidence type="ECO:0000313" key="1">
    <source>
        <dbReference type="EMBL" id="KAK7498503.1"/>
    </source>
</evidence>
<dbReference type="AlphaFoldDB" id="A0ABD0LGJ4"/>
<dbReference type="Proteomes" id="UP001519460">
    <property type="component" value="Unassembled WGS sequence"/>
</dbReference>
<gene>
    <name evidence="1" type="ORF">BaRGS_00010163</name>
</gene>
<keyword evidence="2" id="KW-1185">Reference proteome</keyword>